<protein>
    <recommendedName>
        <fullName evidence="2">Reverse transcriptase</fullName>
    </recommendedName>
</protein>
<dbReference type="PANTHER" id="PTHR33116:SF76">
    <property type="entry name" value="DUF4283 DOMAIN-CONTAINING PROTEIN"/>
    <property type="match status" value="1"/>
</dbReference>
<dbReference type="PANTHER" id="PTHR33116">
    <property type="entry name" value="REVERSE TRANSCRIPTASE ZINC-BINDING DOMAIN-CONTAINING PROTEIN-RELATED-RELATED"/>
    <property type="match status" value="1"/>
</dbReference>
<gene>
    <name evidence="1" type="ORF">Slati_1000500</name>
</gene>
<organism evidence="1">
    <name type="scientific">Sesamum latifolium</name>
    <dbReference type="NCBI Taxonomy" id="2727402"/>
    <lineage>
        <taxon>Eukaryota</taxon>
        <taxon>Viridiplantae</taxon>
        <taxon>Streptophyta</taxon>
        <taxon>Embryophyta</taxon>
        <taxon>Tracheophyta</taxon>
        <taxon>Spermatophyta</taxon>
        <taxon>Magnoliopsida</taxon>
        <taxon>eudicotyledons</taxon>
        <taxon>Gunneridae</taxon>
        <taxon>Pentapetalae</taxon>
        <taxon>asterids</taxon>
        <taxon>lamiids</taxon>
        <taxon>Lamiales</taxon>
        <taxon>Pedaliaceae</taxon>
        <taxon>Sesamum</taxon>
    </lineage>
</organism>
<comment type="caution">
    <text evidence="1">The sequence shown here is derived from an EMBL/GenBank/DDBJ whole genome shotgun (WGS) entry which is preliminary data.</text>
</comment>
<evidence type="ECO:0008006" key="2">
    <source>
        <dbReference type="Google" id="ProtNLM"/>
    </source>
</evidence>
<accession>A0AAW2XR60</accession>
<proteinExistence type="predicted"/>
<reference evidence="1" key="1">
    <citation type="submission" date="2020-06" db="EMBL/GenBank/DDBJ databases">
        <authorList>
            <person name="Li T."/>
            <person name="Hu X."/>
            <person name="Zhang T."/>
            <person name="Song X."/>
            <person name="Zhang H."/>
            <person name="Dai N."/>
            <person name="Sheng W."/>
            <person name="Hou X."/>
            <person name="Wei L."/>
        </authorList>
    </citation>
    <scope>NUCLEOTIDE SEQUENCE</scope>
    <source>
        <strain evidence="1">KEN1</strain>
        <tissue evidence="1">Leaf</tissue>
    </source>
</reference>
<dbReference type="EMBL" id="JACGWN010000003">
    <property type="protein sequence ID" value="KAL0456613.1"/>
    <property type="molecule type" value="Genomic_DNA"/>
</dbReference>
<dbReference type="AlphaFoldDB" id="A0AAW2XR60"/>
<name>A0AAW2XR60_9LAMI</name>
<evidence type="ECO:0000313" key="1">
    <source>
        <dbReference type="EMBL" id="KAL0456613.1"/>
    </source>
</evidence>
<sequence length="255" mass="29296">MLGFLTKVGTDWATPLQAVFRFPIGTLPIEYLGVPLSSSRLSISDCRPLLEKKDRRIATWRSHKHSFAGRVQLIKSFLSAFHIYWLFVFLLPKGVVTEFDKRMSRFLWDRANVCAMAKVAWTQVCKPVDAGGLGVQEATPLESDIAKIQNRLGFRWVIENRLKHKLIWTVQVGMGSWSWRKCLNFGLFYNLLSIIVLEMGLPRGYEKTYGIRWASCSRLNRSCHGQQGSRLIAKLRQCWKRVHGTGLILDLPWSL</sequence>
<reference evidence="1" key="2">
    <citation type="journal article" date="2024" name="Plant">
        <title>Genomic evolution and insights into agronomic trait innovations of Sesamum species.</title>
        <authorList>
            <person name="Miao H."/>
            <person name="Wang L."/>
            <person name="Qu L."/>
            <person name="Liu H."/>
            <person name="Sun Y."/>
            <person name="Le M."/>
            <person name="Wang Q."/>
            <person name="Wei S."/>
            <person name="Zheng Y."/>
            <person name="Lin W."/>
            <person name="Duan Y."/>
            <person name="Cao H."/>
            <person name="Xiong S."/>
            <person name="Wang X."/>
            <person name="Wei L."/>
            <person name="Li C."/>
            <person name="Ma Q."/>
            <person name="Ju M."/>
            <person name="Zhao R."/>
            <person name="Li G."/>
            <person name="Mu C."/>
            <person name="Tian Q."/>
            <person name="Mei H."/>
            <person name="Zhang T."/>
            <person name="Gao T."/>
            <person name="Zhang H."/>
        </authorList>
    </citation>
    <scope>NUCLEOTIDE SEQUENCE</scope>
    <source>
        <strain evidence="1">KEN1</strain>
    </source>
</reference>